<proteinExistence type="predicted"/>
<evidence type="ECO:0000313" key="1">
    <source>
        <dbReference type="EMBL" id="OHA15717.1"/>
    </source>
</evidence>
<dbReference type="InterPro" id="IPR042184">
    <property type="entry name" value="YqeY/Aim41_N"/>
</dbReference>
<dbReference type="Pfam" id="PF09424">
    <property type="entry name" value="YqeY"/>
    <property type="match status" value="1"/>
</dbReference>
<evidence type="ECO:0008006" key="3">
    <source>
        <dbReference type="Google" id="ProtNLM"/>
    </source>
</evidence>
<dbReference type="PANTHER" id="PTHR28055:SF1">
    <property type="entry name" value="ALTERED INHERITANCE OF MITOCHONDRIA PROTEIN 41, MITOCHONDRIAL"/>
    <property type="match status" value="1"/>
</dbReference>
<comment type="caution">
    <text evidence="1">The sequence shown here is derived from an EMBL/GenBank/DDBJ whole genome shotgun (WGS) entry which is preliminary data.</text>
</comment>
<dbReference type="Gene3D" id="1.10.1510.10">
    <property type="entry name" value="Uncharacterised protein YqeY/AIM41 PF09424, N-terminal domain"/>
    <property type="match status" value="1"/>
</dbReference>
<evidence type="ECO:0000313" key="2">
    <source>
        <dbReference type="Proteomes" id="UP000178116"/>
    </source>
</evidence>
<dbReference type="EMBL" id="MHRA01000014">
    <property type="protein sequence ID" value="OHA15717.1"/>
    <property type="molecule type" value="Genomic_DNA"/>
</dbReference>
<accession>A0A1G2LVT5</accession>
<reference evidence="1 2" key="1">
    <citation type="journal article" date="2016" name="Nat. Commun.">
        <title>Thousands of microbial genomes shed light on interconnected biogeochemical processes in an aquifer system.</title>
        <authorList>
            <person name="Anantharaman K."/>
            <person name="Brown C.T."/>
            <person name="Hug L.A."/>
            <person name="Sharon I."/>
            <person name="Castelle C.J."/>
            <person name="Probst A.J."/>
            <person name="Thomas B.C."/>
            <person name="Singh A."/>
            <person name="Wilkins M.J."/>
            <person name="Karaoz U."/>
            <person name="Brodie E.L."/>
            <person name="Williams K.H."/>
            <person name="Hubbard S.S."/>
            <person name="Banfield J.F."/>
        </authorList>
    </citation>
    <scope>NUCLEOTIDE SEQUENCE [LARGE SCALE GENOMIC DNA]</scope>
</reference>
<name>A0A1G2LVT5_9BACT</name>
<dbReference type="InterPro" id="IPR003789">
    <property type="entry name" value="Asn/Gln_tRNA_amidoTrase-B-like"/>
</dbReference>
<protein>
    <recommendedName>
        <fullName evidence="3">Glutamyl-tRNA amidotransferase</fullName>
    </recommendedName>
</protein>
<dbReference type="SUPFAM" id="SSF89095">
    <property type="entry name" value="GatB/YqeY motif"/>
    <property type="match status" value="1"/>
</dbReference>
<dbReference type="InterPro" id="IPR023168">
    <property type="entry name" value="GatB_Yqey_C_2"/>
</dbReference>
<organism evidence="1 2">
    <name type="scientific">Candidatus Tagabacteria bacterium RIFCSPLOWO2_01_FULL_42_9</name>
    <dbReference type="NCBI Taxonomy" id="1802296"/>
    <lineage>
        <taxon>Bacteria</taxon>
        <taxon>Candidatus Tagaibacteriota</taxon>
    </lineage>
</organism>
<dbReference type="GO" id="GO:0016884">
    <property type="term" value="F:carbon-nitrogen ligase activity, with glutamine as amido-N-donor"/>
    <property type="evidence" value="ECO:0007669"/>
    <property type="project" value="InterPro"/>
</dbReference>
<dbReference type="InterPro" id="IPR019004">
    <property type="entry name" value="YqeY/Aim41"/>
</dbReference>
<dbReference type="AlphaFoldDB" id="A0A1G2LVT5"/>
<dbReference type="Proteomes" id="UP000178116">
    <property type="component" value="Unassembled WGS sequence"/>
</dbReference>
<gene>
    <name evidence="1" type="ORF">A3A10_01995</name>
</gene>
<sequence>MNNLSAKIKEDLKEAMRSGKTTHISTIKMLLAAVHNKEIELGKKDKGLSDDETMDIIKSEAKKRKDAIAVFARANRSELAEQEKKELNILESYLPAEISDEELSSEVKKAITESQAQSPADFGKAMKILAPLLKGKASGNRIADAVKNALSC</sequence>
<dbReference type="Gene3D" id="1.10.10.410">
    <property type="match status" value="1"/>
</dbReference>
<dbReference type="PANTHER" id="PTHR28055">
    <property type="entry name" value="ALTERED INHERITANCE OF MITOCHONDRIA PROTEIN 41, MITOCHONDRIAL"/>
    <property type="match status" value="1"/>
</dbReference>